<dbReference type="Proteomes" id="UP001158067">
    <property type="component" value="Unassembled WGS sequence"/>
</dbReference>
<dbReference type="InterPro" id="IPR009959">
    <property type="entry name" value="Cyclase_SnoaL-like"/>
</dbReference>
<dbReference type="InterPro" id="IPR032710">
    <property type="entry name" value="NTF2-like_dom_sf"/>
</dbReference>
<dbReference type="PANTHER" id="PTHR38436">
    <property type="entry name" value="POLYKETIDE CYCLASE SNOAL-LIKE DOMAIN"/>
    <property type="match status" value="1"/>
</dbReference>
<dbReference type="EMBL" id="FXUG01000007">
    <property type="protein sequence ID" value="SMP61624.1"/>
    <property type="molecule type" value="Genomic_DNA"/>
</dbReference>
<gene>
    <name evidence="1" type="ORF">SAMN06265222_107132</name>
</gene>
<dbReference type="SUPFAM" id="SSF54427">
    <property type="entry name" value="NTF2-like"/>
    <property type="match status" value="1"/>
</dbReference>
<keyword evidence="2" id="KW-1185">Reference proteome</keyword>
<organism evidence="1 2">
    <name type="scientific">Neorhodopirellula lusitana</name>
    <dbReference type="NCBI Taxonomy" id="445327"/>
    <lineage>
        <taxon>Bacteria</taxon>
        <taxon>Pseudomonadati</taxon>
        <taxon>Planctomycetota</taxon>
        <taxon>Planctomycetia</taxon>
        <taxon>Pirellulales</taxon>
        <taxon>Pirellulaceae</taxon>
        <taxon>Neorhodopirellula</taxon>
    </lineage>
</organism>
<proteinExistence type="predicted"/>
<reference evidence="1 2" key="1">
    <citation type="submission" date="2017-05" db="EMBL/GenBank/DDBJ databases">
        <authorList>
            <person name="Varghese N."/>
            <person name="Submissions S."/>
        </authorList>
    </citation>
    <scope>NUCLEOTIDE SEQUENCE [LARGE SCALE GENOMIC DNA]</scope>
    <source>
        <strain evidence="1 2">DSM 25457</strain>
    </source>
</reference>
<evidence type="ECO:0008006" key="3">
    <source>
        <dbReference type="Google" id="ProtNLM"/>
    </source>
</evidence>
<name>A0ABY1Q848_9BACT</name>
<sequence length="135" mass="14931">MGHCLESRLKDYYDAWSRQDGNGVMSFFGESSTFEDLAFGARFEGLTQIRSFVDLTYAGSPDFRVRPTQIVVGEGSAAAAWVMSGTHSGDFPGLPATGKKFEVRASSIIRFDRDTIKTIVDYWNPAEFQRSVGLA</sequence>
<accession>A0ABY1Q848</accession>
<evidence type="ECO:0000313" key="1">
    <source>
        <dbReference type="EMBL" id="SMP61624.1"/>
    </source>
</evidence>
<dbReference type="Pfam" id="PF07366">
    <property type="entry name" value="SnoaL"/>
    <property type="match status" value="1"/>
</dbReference>
<comment type="caution">
    <text evidence="1">The sequence shown here is derived from an EMBL/GenBank/DDBJ whole genome shotgun (WGS) entry which is preliminary data.</text>
</comment>
<dbReference type="RefSeq" id="WP_283433209.1">
    <property type="nucleotide sequence ID" value="NZ_FXUG01000007.1"/>
</dbReference>
<dbReference type="PANTHER" id="PTHR38436:SF1">
    <property type="entry name" value="ESTER CYCLASE"/>
    <property type="match status" value="1"/>
</dbReference>
<evidence type="ECO:0000313" key="2">
    <source>
        <dbReference type="Proteomes" id="UP001158067"/>
    </source>
</evidence>
<dbReference type="Gene3D" id="3.10.450.50">
    <property type="match status" value="1"/>
</dbReference>
<protein>
    <recommendedName>
        <fullName evidence="3">SnoaL-like domain-containing protein</fullName>
    </recommendedName>
</protein>